<dbReference type="SUPFAM" id="SSF51206">
    <property type="entry name" value="cAMP-binding domain-like"/>
    <property type="match status" value="1"/>
</dbReference>
<gene>
    <name evidence="1" type="ORF">CLV42_10845</name>
</gene>
<dbReference type="EMBL" id="PYGK01000008">
    <property type="protein sequence ID" value="PSL28126.1"/>
    <property type="molecule type" value="Genomic_DNA"/>
</dbReference>
<keyword evidence="2" id="KW-1185">Reference proteome</keyword>
<protein>
    <submittedName>
        <fullName evidence="1">CRP-like cAMP-binding protein</fullName>
    </submittedName>
</protein>
<evidence type="ECO:0000313" key="2">
    <source>
        <dbReference type="Proteomes" id="UP000240978"/>
    </source>
</evidence>
<dbReference type="AlphaFoldDB" id="A0A2P8G2F1"/>
<dbReference type="InterPro" id="IPR018490">
    <property type="entry name" value="cNMP-bd_dom_sf"/>
</dbReference>
<name>A0A2P8G2F1_9BACT</name>
<sequence>MSTLIDFDRLQQHLAVISGMSKEAFALSEPYWRLQFYRKGEFYNEYKNICKYLGFVVSGIFRIYRYEERTQTEKNMLFFSSGQLMTSYKSFLTQTACEYFTEAMTASVVIYIHHEKLQELYKTSHEWERFGRVYTELVLTQLLDATEALLFRTAEERYAAMLQQHPDLVQSIPLYHIASYLGIEGPSLSRIRKRLQKNTDK</sequence>
<comment type="caution">
    <text evidence="1">The sequence shown here is derived from an EMBL/GenBank/DDBJ whole genome shotgun (WGS) entry which is preliminary data.</text>
</comment>
<dbReference type="OrthoDB" id="663011at2"/>
<dbReference type="Gene3D" id="2.60.120.10">
    <property type="entry name" value="Jelly Rolls"/>
    <property type="match status" value="1"/>
</dbReference>
<dbReference type="InterPro" id="IPR014710">
    <property type="entry name" value="RmlC-like_jellyroll"/>
</dbReference>
<dbReference type="RefSeq" id="WP_106603817.1">
    <property type="nucleotide sequence ID" value="NZ_PYGK01000008.1"/>
</dbReference>
<proteinExistence type="predicted"/>
<reference evidence="1 2" key="1">
    <citation type="submission" date="2018-03" db="EMBL/GenBank/DDBJ databases">
        <title>Genomic Encyclopedia of Archaeal and Bacterial Type Strains, Phase II (KMG-II): from individual species to whole genera.</title>
        <authorList>
            <person name="Goeker M."/>
        </authorList>
    </citation>
    <scope>NUCLEOTIDE SEQUENCE [LARGE SCALE GENOMIC DNA]</scope>
    <source>
        <strain evidence="1 2">DSM 18107</strain>
    </source>
</reference>
<accession>A0A2P8G2F1</accession>
<organism evidence="1 2">
    <name type="scientific">Chitinophaga ginsengisoli</name>
    <dbReference type="NCBI Taxonomy" id="363837"/>
    <lineage>
        <taxon>Bacteria</taxon>
        <taxon>Pseudomonadati</taxon>
        <taxon>Bacteroidota</taxon>
        <taxon>Chitinophagia</taxon>
        <taxon>Chitinophagales</taxon>
        <taxon>Chitinophagaceae</taxon>
        <taxon>Chitinophaga</taxon>
    </lineage>
</organism>
<evidence type="ECO:0000313" key="1">
    <source>
        <dbReference type="EMBL" id="PSL28126.1"/>
    </source>
</evidence>
<dbReference type="Proteomes" id="UP000240978">
    <property type="component" value="Unassembled WGS sequence"/>
</dbReference>